<dbReference type="RefSeq" id="WP_128799686.1">
    <property type="nucleotide sequence ID" value="NZ_CP034669.1"/>
</dbReference>
<dbReference type="AlphaFoldDB" id="A0A410S390"/>
<accession>A0A410S390</accession>
<sequence length="276" mass="29236">MKEVDELYVMARRVLLDALAALGTRRDAVVLVGAQAIYLRVGEADLAVSPFTTDGDLAIDPAVLAESPPLEKSLKDAGFVQSGDVGIWIAKRPTKQHGLVEVAIDLLVPASVSPGTGRRAARLPGHDSRAARIVKGLDGAVVDADVMRLGALAPEDARSFEVRVAGPAALLVAKVHKIQDRRNTGRQSDKDALDVLRLLRGIETDDLAERYRRLLEDGRSTEAARAGLELLAAQFAVPNGIGIDMAVRSVGELADADEIAGSCKALSDDLLKALKG</sequence>
<dbReference type="InterPro" id="IPR058575">
    <property type="entry name" value="NTP_transf_8_dom"/>
</dbReference>
<protein>
    <recommendedName>
        <fullName evidence="1">Nucleotidyltransferase-like domain-containing protein</fullName>
    </recommendedName>
</protein>
<name>A0A410S390_CORCK</name>
<gene>
    <name evidence="2" type="ORF">EJ065_7013</name>
</gene>
<organism evidence="2 3">
    <name type="scientific">Corallococcus coralloides</name>
    <name type="common">Myxococcus coralloides</name>
    <dbReference type="NCBI Taxonomy" id="184914"/>
    <lineage>
        <taxon>Bacteria</taxon>
        <taxon>Pseudomonadati</taxon>
        <taxon>Myxococcota</taxon>
        <taxon>Myxococcia</taxon>
        <taxon>Myxococcales</taxon>
        <taxon>Cystobacterineae</taxon>
        <taxon>Myxococcaceae</taxon>
        <taxon>Corallococcus</taxon>
    </lineage>
</organism>
<dbReference type="Proteomes" id="UP000288758">
    <property type="component" value="Chromosome"/>
</dbReference>
<evidence type="ECO:0000259" key="1">
    <source>
        <dbReference type="Pfam" id="PF12281"/>
    </source>
</evidence>
<reference evidence="2 3" key="1">
    <citation type="submission" date="2018-12" db="EMBL/GenBank/DDBJ databases">
        <title>Complete Genome Sequence of the Corallopyronin A producing Myxobacterium Corallococcus coralloides B035.</title>
        <authorList>
            <person name="Bouhired S.M."/>
            <person name="Rupp O."/>
            <person name="Blom J."/>
            <person name="Schaeberle T.F."/>
            <person name="Kehraus S."/>
            <person name="Schiefer A."/>
            <person name="Pfarr K."/>
            <person name="Goesmann A."/>
            <person name="Hoerauf A."/>
            <person name="Koenig G.M."/>
        </authorList>
    </citation>
    <scope>NUCLEOTIDE SEQUENCE [LARGE SCALE GENOMIC DNA]</scope>
    <source>
        <strain evidence="2 3">B035</strain>
    </source>
</reference>
<evidence type="ECO:0000313" key="3">
    <source>
        <dbReference type="Proteomes" id="UP000288758"/>
    </source>
</evidence>
<dbReference type="EMBL" id="CP034669">
    <property type="protein sequence ID" value="QAT88538.1"/>
    <property type="molecule type" value="Genomic_DNA"/>
</dbReference>
<proteinExistence type="predicted"/>
<evidence type="ECO:0000313" key="2">
    <source>
        <dbReference type="EMBL" id="QAT88538.1"/>
    </source>
</evidence>
<feature type="domain" description="Nucleotidyltransferase-like" evidence="1">
    <location>
        <begin position="15"/>
        <end position="192"/>
    </location>
</feature>
<dbReference type="Pfam" id="PF12281">
    <property type="entry name" value="NTP_transf_8"/>
    <property type="match status" value="1"/>
</dbReference>